<dbReference type="Gene3D" id="3.40.710.10">
    <property type="entry name" value="DD-peptidase/beta-lactamase superfamily"/>
    <property type="match status" value="2"/>
</dbReference>
<organism evidence="5 6">
    <name type="scientific">Streptomonospora litoralis</name>
    <dbReference type="NCBI Taxonomy" id="2498135"/>
    <lineage>
        <taxon>Bacteria</taxon>
        <taxon>Bacillati</taxon>
        <taxon>Actinomycetota</taxon>
        <taxon>Actinomycetes</taxon>
        <taxon>Streptosporangiales</taxon>
        <taxon>Nocardiopsidaceae</taxon>
        <taxon>Streptomonospora</taxon>
    </lineage>
</organism>
<dbReference type="PRINTS" id="PR00922">
    <property type="entry name" value="DADACBPTASE3"/>
</dbReference>
<keyword evidence="5" id="KW-0645">Protease</keyword>
<dbReference type="InterPro" id="IPR000667">
    <property type="entry name" value="Peptidase_S13"/>
</dbReference>
<dbReference type="Proteomes" id="UP000292235">
    <property type="component" value="Chromosome"/>
</dbReference>
<evidence type="ECO:0000256" key="2">
    <source>
        <dbReference type="ARBA" id="ARBA00022801"/>
    </source>
</evidence>
<dbReference type="PROSITE" id="PS51318">
    <property type="entry name" value="TAT"/>
    <property type="match status" value="1"/>
</dbReference>
<name>A0A4V0ZK38_9ACTN</name>
<comment type="similarity">
    <text evidence="1">Belongs to the peptidase S13 family.</text>
</comment>
<sequence length="545" mass="55812" precursor="true">MPDRDIAAAAARPPAPSRTRRRTLRNVSALAASAVATAAALAAGPAPAAAGTAAGVADLRSDIAALLADPQLDGASSGVLVRSLTRGDVLYSSDARTELVPASNAKLLTSAAAMEVLGPDYRFTTTLAAGEDPGDGVVDGDLYLIGTGDPTLTADAVGDLAAEVAAAGVTEVTGDLVADDTWFDAQRLSPAWDPADRPYYYSAQISALTLAANTDYDTGVVEVDSVPGTAAGAGVKTSLSPMTGNLDVAQGGSTGAPGSTSTFGVDRRMGTNEFTAYGSLPAAQTYSALRTVHEPTDHAAHLFADRLERAGVDVAGEVGRGAAPASAETVAERFSMRLDELLTPFMKLSNNGHAEILMKAMGRETLGHGSWPAGIAVAKTALLRMGVGIANVELDDGSGLARSDRLTAATTVRLLERVRERPWFDAWRDALPLAGASDRMVGGTLAQRMGGTPAAGNVRAKTGTLTGVSALSGYVRGANGERLVFAIINNGYRGAAPRGLQDAIAVRLAQFTREGTAPVARATAAQRAAPSQPQADLECTWAGTC</sequence>
<dbReference type="Gene3D" id="3.50.80.20">
    <property type="entry name" value="D-Ala-D-Ala carboxypeptidase C, peptidase S13"/>
    <property type="match status" value="1"/>
</dbReference>
<accession>A0A4V0ZK38</accession>
<gene>
    <name evidence="5" type="primary">dac</name>
    <name evidence="5" type="ORF">EKD16_19345</name>
</gene>
<dbReference type="EMBL" id="CP036455">
    <property type="protein sequence ID" value="QBI55632.1"/>
    <property type="molecule type" value="Genomic_DNA"/>
</dbReference>
<feature type="region of interest" description="Disordered" evidence="3">
    <location>
        <begin position="1"/>
        <end position="21"/>
    </location>
</feature>
<evidence type="ECO:0000313" key="6">
    <source>
        <dbReference type="Proteomes" id="UP000292235"/>
    </source>
</evidence>
<evidence type="ECO:0000256" key="4">
    <source>
        <dbReference type="SAM" id="SignalP"/>
    </source>
</evidence>
<proteinExistence type="inferred from homology"/>
<dbReference type="EC" id="3.4.16.4" evidence="5"/>
<feature type="chain" id="PRO_5039048945" evidence="4">
    <location>
        <begin position="43"/>
        <end position="545"/>
    </location>
</feature>
<dbReference type="SUPFAM" id="SSF56601">
    <property type="entry name" value="beta-lactamase/transpeptidase-like"/>
    <property type="match status" value="1"/>
</dbReference>
<dbReference type="OrthoDB" id="9802627at2"/>
<dbReference type="AlphaFoldDB" id="A0A4V0ZK38"/>
<dbReference type="NCBIfam" id="TIGR00666">
    <property type="entry name" value="PBP4"/>
    <property type="match status" value="1"/>
</dbReference>
<keyword evidence="5" id="KW-0121">Carboxypeptidase</keyword>
<protein>
    <submittedName>
        <fullName evidence="5">D-alanyl-D-alanine carboxypeptidase</fullName>
        <ecNumber evidence="5">3.4.16.4</ecNumber>
    </submittedName>
</protein>
<dbReference type="GO" id="GO:0006508">
    <property type="term" value="P:proteolysis"/>
    <property type="evidence" value="ECO:0007669"/>
    <property type="project" value="InterPro"/>
</dbReference>
<dbReference type="KEGG" id="strr:EKD16_19345"/>
<keyword evidence="4" id="KW-0732">Signal</keyword>
<dbReference type="Pfam" id="PF02113">
    <property type="entry name" value="Peptidase_S13"/>
    <property type="match status" value="1"/>
</dbReference>
<dbReference type="RefSeq" id="WP_131099678.1">
    <property type="nucleotide sequence ID" value="NZ_CP036455.1"/>
</dbReference>
<evidence type="ECO:0000256" key="1">
    <source>
        <dbReference type="ARBA" id="ARBA00006096"/>
    </source>
</evidence>
<dbReference type="PANTHER" id="PTHR30023">
    <property type="entry name" value="D-ALANYL-D-ALANINE CARBOXYPEPTIDASE"/>
    <property type="match status" value="1"/>
</dbReference>
<evidence type="ECO:0000256" key="3">
    <source>
        <dbReference type="SAM" id="MobiDB-lite"/>
    </source>
</evidence>
<dbReference type="GO" id="GO:0000270">
    <property type="term" value="P:peptidoglycan metabolic process"/>
    <property type="evidence" value="ECO:0007669"/>
    <property type="project" value="TreeGrafter"/>
</dbReference>
<dbReference type="GO" id="GO:0009002">
    <property type="term" value="F:serine-type D-Ala-D-Ala carboxypeptidase activity"/>
    <property type="evidence" value="ECO:0007669"/>
    <property type="project" value="UniProtKB-EC"/>
</dbReference>
<keyword evidence="6" id="KW-1185">Reference proteome</keyword>
<dbReference type="PANTHER" id="PTHR30023:SF0">
    <property type="entry name" value="PENICILLIN-SENSITIVE CARBOXYPEPTIDASE A"/>
    <property type="match status" value="1"/>
</dbReference>
<reference evidence="5 6" key="1">
    <citation type="submission" date="2019-02" db="EMBL/GenBank/DDBJ databases">
        <authorList>
            <person name="Khodamoradi S."/>
            <person name="Hahnke R.L."/>
            <person name="Kaempfer P."/>
            <person name="Schumann P."/>
            <person name="Rohde M."/>
            <person name="Steinert M."/>
            <person name="Luzhetskyy A."/>
            <person name="Wink J."/>
            <person name="Ruckert C."/>
        </authorList>
    </citation>
    <scope>NUCLEOTIDE SEQUENCE [LARGE SCALE GENOMIC DNA]</scope>
    <source>
        <strain evidence="5 6">M2</strain>
    </source>
</reference>
<keyword evidence="2 5" id="KW-0378">Hydrolase</keyword>
<dbReference type="InterPro" id="IPR012338">
    <property type="entry name" value="Beta-lactam/transpept-like"/>
</dbReference>
<evidence type="ECO:0000313" key="5">
    <source>
        <dbReference type="EMBL" id="QBI55632.1"/>
    </source>
</evidence>
<feature type="signal peptide" evidence="4">
    <location>
        <begin position="1"/>
        <end position="42"/>
    </location>
</feature>
<dbReference type="InterPro" id="IPR006311">
    <property type="entry name" value="TAT_signal"/>
</dbReference>